<feature type="non-terminal residue" evidence="1">
    <location>
        <position position="86"/>
    </location>
</feature>
<reference evidence="1" key="1">
    <citation type="journal article" date="2023" name="IScience">
        <title>Live-bearing cockroach genome reveals convergent evolutionary mechanisms linked to viviparity in insects and beyond.</title>
        <authorList>
            <person name="Fouks B."/>
            <person name="Harrison M.C."/>
            <person name="Mikhailova A.A."/>
            <person name="Marchal E."/>
            <person name="English S."/>
            <person name="Carruthers M."/>
            <person name="Jennings E.C."/>
            <person name="Chiamaka E.L."/>
            <person name="Frigard R.A."/>
            <person name="Pippel M."/>
            <person name="Attardo G.M."/>
            <person name="Benoit J.B."/>
            <person name="Bornberg-Bauer E."/>
            <person name="Tobe S.S."/>
        </authorList>
    </citation>
    <scope>NUCLEOTIDE SEQUENCE</scope>
    <source>
        <strain evidence="1">Stay&amp;Tobe</strain>
    </source>
</reference>
<sequence>TRIYKKLSNYMMDIAITRVVIYIAMHIGQQTIRLAICIAISCSGIVKHHVSNPPHARKFEYIDIKNEASITEDVPCAESTLKLFYY</sequence>
<keyword evidence="2" id="KW-1185">Reference proteome</keyword>
<comment type="caution">
    <text evidence="1">The sequence shown here is derived from an EMBL/GenBank/DDBJ whole genome shotgun (WGS) entry which is preliminary data.</text>
</comment>
<name>A0AAD7ZQI9_DIPPU</name>
<accession>A0AAD7ZQI9</accession>
<gene>
    <name evidence="1" type="ORF">L9F63_020789</name>
</gene>
<dbReference type="AlphaFoldDB" id="A0AAD7ZQI9"/>
<evidence type="ECO:0000313" key="1">
    <source>
        <dbReference type="EMBL" id="KAJ9584868.1"/>
    </source>
</evidence>
<organism evidence="1 2">
    <name type="scientific">Diploptera punctata</name>
    <name type="common">Pacific beetle cockroach</name>
    <dbReference type="NCBI Taxonomy" id="6984"/>
    <lineage>
        <taxon>Eukaryota</taxon>
        <taxon>Metazoa</taxon>
        <taxon>Ecdysozoa</taxon>
        <taxon>Arthropoda</taxon>
        <taxon>Hexapoda</taxon>
        <taxon>Insecta</taxon>
        <taxon>Pterygota</taxon>
        <taxon>Neoptera</taxon>
        <taxon>Polyneoptera</taxon>
        <taxon>Dictyoptera</taxon>
        <taxon>Blattodea</taxon>
        <taxon>Blaberoidea</taxon>
        <taxon>Blaberidae</taxon>
        <taxon>Diplopterinae</taxon>
        <taxon>Diploptera</taxon>
    </lineage>
</organism>
<reference evidence="1" key="2">
    <citation type="submission" date="2023-05" db="EMBL/GenBank/DDBJ databases">
        <authorList>
            <person name="Fouks B."/>
        </authorList>
    </citation>
    <scope>NUCLEOTIDE SEQUENCE</scope>
    <source>
        <strain evidence="1">Stay&amp;Tobe</strain>
        <tissue evidence="1">Testes</tissue>
    </source>
</reference>
<protein>
    <submittedName>
        <fullName evidence="1">Uncharacterized protein</fullName>
    </submittedName>
</protein>
<dbReference type="EMBL" id="JASPKZ010007347">
    <property type="protein sequence ID" value="KAJ9584868.1"/>
    <property type="molecule type" value="Genomic_DNA"/>
</dbReference>
<dbReference type="Proteomes" id="UP001233999">
    <property type="component" value="Unassembled WGS sequence"/>
</dbReference>
<proteinExistence type="predicted"/>
<evidence type="ECO:0000313" key="2">
    <source>
        <dbReference type="Proteomes" id="UP001233999"/>
    </source>
</evidence>